<dbReference type="AlphaFoldDB" id="I4ECU5"/>
<dbReference type="InterPro" id="IPR003749">
    <property type="entry name" value="ThiS/MoaD-like"/>
</dbReference>
<dbReference type="Pfam" id="PF02597">
    <property type="entry name" value="ThiS"/>
    <property type="match status" value="1"/>
</dbReference>
<dbReference type="NCBIfam" id="TIGR01683">
    <property type="entry name" value="thiS"/>
    <property type="match status" value="1"/>
</dbReference>
<dbReference type="PANTHER" id="PTHR34472:SF1">
    <property type="entry name" value="SULFUR CARRIER PROTEIN THIS"/>
    <property type="match status" value="1"/>
</dbReference>
<gene>
    <name evidence="1" type="primary">thiS</name>
    <name evidence="1" type="ORF">NITHO_1230008</name>
</gene>
<dbReference type="InterPro" id="IPR010035">
    <property type="entry name" value="Thi_S"/>
</dbReference>
<proteinExistence type="predicted"/>
<comment type="caution">
    <text evidence="1">The sequence shown here is derived from an EMBL/GenBank/DDBJ whole genome shotgun (WGS) entry which is preliminary data.</text>
</comment>
<protein>
    <submittedName>
        <fullName evidence="1">Sulfur carrier for synthesis of hydroxyethylthiazole phosphate</fullName>
    </submittedName>
</protein>
<dbReference type="Proteomes" id="UP000004221">
    <property type="component" value="Unassembled WGS sequence"/>
</dbReference>
<name>I4ECU5_9BACT</name>
<reference evidence="1 2" key="1">
    <citation type="journal article" date="2012" name="ISME J.">
        <title>Nitrification expanded: discovery, physiology and genomics of a nitrite-oxidizing bacterium from the phylum Chloroflexi.</title>
        <authorList>
            <person name="Sorokin D.Y."/>
            <person name="Lucker S."/>
            <person name="Vejmelkova D."/>
            <person name="Kostrikina N.A."/>
            <person name="Kleerebezem R."/>
            <person name="Rijpstra W.I."/>
            <person name="Damste J.S."/>
            <person name="Le Paslier D."/>
            <person name="Muyzer G."/>
            <person name="Wagner M."/>
            <person name="van Loosdrecht M.C."/>
            <person name="Daims H."/>
        </authorList>
    </citation>
    <scope>NUCLEOTIDE SEQUENCE [LARGE SCALE GENOMIC DNA]</scope>
    <source>
        <strain evidence="2">none</strain>
    </source>
</reference>
<evidence type="ECO:0000313" key="2">
    <source>
        <dbReference type="Proteomes" id="UP000004221"/>
    </source>
</evidence>
<sequence>MRQERDGMQVKLNGKLVKLDAVGTVAELLEQRNLRATLVAVEQNGTIVPRAEFDRRAIRDGDELEIVHFVGGG</sequence>
<dbReference type="EMBL" id="CAGS01000028">
    <property type="protein sequence ID" value="CCF82507.1"/>
    <property type="molecule type" value="Genomic_DNA"/>
</dbReference>
<dbReference type="Gene3D" id="3.10.20.30">
    <property type="match status" value="1"/>
</dbReference>
<organism evidence="1 2">
    <name type="scientific">Nitrolancea hollandica Lb</name>
    <dbReference type="NCBI Taxonomy" id="1129897"/>
    <lineage>
        <taxon>Bacteria</taxon>
        <taxon>Pseudomonadati</taxon>
        <taxon>Thermomicrobiota</taxon>
        <taxon>Thermomicrobia</taxon>
        <taxon>Sphaerobacterales</taxon>
        <taxon>Sphaerobacterineae</taxon>
        <taxon>Sphaerobacteraceae</taxon>
        <taxon>Nitrolancea</taxon>
    </lineage>
</organism>
<dbReference type="InterPro" id="IPR016155">
    <property type="entry name" value="Mopterin_synth/thiamin_S_b"/>
</dbReference>
<dbReference type="InterPro" id="IPR012675">
    <property type="entry name" value="Beta-grasp_dom_sf"/>
</dbReference>
<evidence type="ECO:0000313" key="1">
    <source>
        <dbReference type="EMBL" id="CCF82507.1"/>
    </source>
</evidence>
<dbReference type="CDD" id="cd00565">
    <property type="entry name" value="Ubl_ThiS"/>
    <property type="match status" value="1"/>
</dbReference>
<accession>I4ECU5</accession>
<dbReference type="PANTHER" id="PTHR34472">
    <property type="entry name" value="SULFUR CARRIER PROTEIN THIS"/>
    <property type="match status" value="1"/>
</dbReference>
<dbReference type="SUPFAM" id="SSF54285">
    <property type="entry name" value="MoaD/ThiS"/>
    <property type="match status" value="1"/>
</dbReference>
<keyword evidence="2" id="KW-1185">Reference proteome</keyword>